<comment type="caution">
    <text evidence="1">The sequence shown here is derived from an EMBL/GenBank/DDBJ whole genome shotgun (WGS) entry which is preliminary data.</text>
</comment>
<reference evidence="1 2" key="1">
    <citation type="submission" date="2015-04" db="EMBL/GenBank/DDBJ databases">
        <title>The draft genome sequence of Roseovarius sp.R12b.</title>
        <authorList>
            <person name="Li G."/>
            <person name="Lai Q."/>
            <person name="Shao Z."/>
            <person name="Yan P."/>
        </authorList>
    </citation>
    <scope>NUCLEOTIDE SEQUENCE [LARGE SCALE GENOMIC DNA]</scope>
    <source>
        <strain evidence="1 2">R12B</strain>
    </source>
</reference>
<dbReference type="AlphaFoldDB" id="A0A0T5NNZ5"/>
<dbReference type="EMBL" id="LAXJ01000028">
    <property type="protein sequence ID" value="KRS10642.1"/>
    <property type="molecule type" value="Genomic_DNA"/>
</dbReference>
<protein>
    <submittedName>
        <fullName evidence="1">Uncharacterized protein</fullName>
    </submittedName>
</protein>
<organism evidence="1 2">
    <name type="scientific">Roseovarius atlanticus</name>
    <dbReference type="NCBI Taxonomy" id="1641875"/>
    <lineage>
        <taxon>Bacteria</taxon>
        <taxon>Pseudomonadati</taxon>
        <taxon>Pseudomonadota</taxon>
        <taxon>Alphaproteobacteria</taxon>
        <taxon>Rhodobacterales</taxon>
        <taxon>Roseobacteraceae</taxon>
        <taxon>Roseovarius</taxon>
    </lineage>
</organism>
<proteinExistence type="predicted"/>
<gene>
    <name evidence="1" type="ORF">XM53_20125</name>
</gene>
<accession>A0A0T5NNZ5</accession>
<name>A0A0T5NNZ5_9RHOB</name>
<dbReference type="Proteomes" id="UP000051295">
    <property type="component" value="Unassembled WGS sequence"/>
</dbReference>
<sequence>MLDEDAFGCLPRRIPRWTFTALGFNDALHALCSVDLLNQQPFVALAYIDIFHPLWLWRLVGTNIWLVVERWD</sequence>
<evidence type="ECO:0000313" key="1">
    <source>
        <dbReference type="EMBL" id="KRS10642.1"/>
    </source>
</evidence>
<keyword evidence="2" id="KW-1185">Reference proteome</keyword>
<evidence type="ECO:0000313" key="2">
    <source>
        <dbReference type="Proteomes" id="UP000051295"/>
    </source>
</evidence>